<dbReference type="AlphaFoldDB" id="A0A9P9BUK2"/>
<dbReference type="GO" id="GO:0005782">
    <property type="term" value="C:peroxisomal matrix"/>
    <property type="evidence" value="ECO:0007669"/>
    <property type="project" value="TreeGrafter"/>
</dbReference>
<dbReference type="GeneID" id="70185938"/>
<protein>
    <submittedName>
        <fullName evidence="7">ClpP/crotonase-like domain-containing protein</fullName>
    </submittedName>
</protein>
<keyword evidence="8" id="KW-1185">Reference proteome</keyword>
<comment type="subcellular location">
    <subcellularLocation>
        <location evidence="1">Peroxisome</location>
    </subcellularLocation>
</comment>
<dbReference type="SUPFAM" id="SSF52096">
    <property type="entry name" value="ClpP/crotonase"/>
    <property type="match status" value="1"/>
</dbReference>
<organism evidence="7 8">
    <name type="scientific">Microdochium trichocladiopsis</name>
    <dbReference type="NCBI Taxonomy" id="1682393"/>
    <lineage>
        <taxon>Eukaryota</taxon>
        <taxon>Fungi</taxon>
        <taxon>Dikarya</taxon>
        <taxon>Ascomycota</taxon>
        <taxon>Pezizomycotina</taxon>
        <taxon>Sordariomycetes</taxon>
        <taxon>Xylariomycetidae</taxon>
        <taxon>Xylariales</taxon>
        <taxon>Microdochiaceae</taxon>
        <taxon>Microdochium</taxon>
    </lineage>
</organism>
<dbReference type="FunFam" id="3.90.226.10:FF:000048">
    <property type="entry name" value="3,2-trans-enoyl-CoA isomerase"/>
    <property type="match status" value="1"/>
</dbReference>
<proteinExistence type="inferred from homology"/>
<dbReference type="CDD" id="cd06558">
    <property type="entry name" value="crotonase-like"/>
    <property type="match status" value="1"/>
</dbReference>
<dbReference type="Gene3D" id="3.90.226.10">
    <property type="entry name" value="2-enoyl-CoA Hydratase, Chain A, domain 1"/>
    <property type="match status" value="1"/>
</dbReference>
<dbReference type="OrthoDB" id="448450at2759"/>
<dbReference type="RefSeq" id="XP_046016842.1">
    <property type="nucleotide sequence ID" value="XM_046156392.1"/>
</dbReference>
<evidence type="ECO:0000313" key="7">
    <source>
        <dbReference type="EMBL" id="KAH7037721.1"/>
    </source>
</evidence>
<comment type="pathway">
    <text evidence="2">Lipid metabolism; fatty acid beta-oxidation.</text>
</comment>
<evidence type="ECO:0000256" key="4">
    <source>
        <dbReference type="ARBA" id="ARBA00023140"/>
    </source>
</evidence>
<evidence type="ECO:0000256" key="2">
    <source>
        <dbReference type="ARBA" id="ARBA00005005"/>
    </source>
</evidence>
<dbReference type="InterPro" id="IPR001753">
    <property type="entry name" value="Enoyl-CoA_hydra/iso"/>
</dbReference>
<dbReference type="Pfam" id="PF00378">
    <property type="entry name" value="ECH_1"/>
    <property type="match status" value="2"/>
</dbReference>
<evidence type="ECO:0000256" key="5">
    <source>
        <dbReference type="ARBA" id="ARBA00023235"/>
    </source>
</evidence>
<evidence type="ECO:0000256" key="6">
    <source>
        <dbReference type="SAM" id="MobiDB-lite"/>
    </source>
</evidence>
<accession>A0A9P9BUK2</accession>
<dbReference type="InterPro" id="IPR051053">
    <property type="entry name" value="ECH/Chromodomain_protein"/>
</dbReference>
<dbReference type="InterPro" id="IPR029045">
    <property type="entry name" value="ClpP/crotonase-like_dom_sf"/>
</dbReference>
<name>A0A9P9BUK2_9PEZI</name>
<keyword evidence="4" id="KW-0576">Peroxisome</keyword>
<dbReference type="PANTHER" id="PTHR43684">
    <property type="match status" value="1"/>
</dbReference>
<evidence type="ECO:0000256" key="3">
    <source>
        <dbReference type="ARBA" id="ARBA00005254"/>
    </source>
</evidence>
<feature type="region of interest" description="Disordered" evidence="6">
    <location>
        <begin position="64"/>
        <end position="86"/>
    </location>
</feature>
<dbReference type="Proteomes" id="UP000756346">
    <property type="component" value="Unassembled WGS sequence"/>
</dbReference>
<sequence>MADVIQVAYSGRIATITISNEKKLNALNSDGYYALAKAMKEIAERDDIYITVLTGKGRYFSAGKDLTDSKPKPKNSGADVGSFGGSNAPPPNAEVYRTYLSGFVSNNLNIARAFYTHPKILVVALNGPAVGLSAALTGFADFVYAVPSTFLLTPFTSLGLVAEGGASHAFVQRLGIAKANEALIMSKRIPCDELVAVGYVNKVFPPENFLRDVYSEIDDRLGSHLIGSSLTGIKALIRAPERDILDKQNVQEVFAGLDRFVKGIPQKEFAAIASGKKRHKL</sequence>
<dbReference type="PANTHER" id="PTHR43684:SF1">
    <property type="entry name" value="ENOYL-COA DELTA ISOMERASE 2"/>
    <property type="match status" value="1"/>
</dbReference>
<comment type="caution">
    <text evidence="7">The sequence shown here is derived from an EMBL/GenBank/DDBJ whole genome shotgun (WGS) entry which is preliminary data.</text>
</comment>
<evidence type="ECO:0000256" key="1">
    <source>
        <dbReference type="ARBA" id="ARBA00004275"/>
    </source>
</evidence>
<gene>
    <name evidence="7" type="ORF">B0I36DRAFT_345795</name>
</gene>
<evidence type="ECO:0000313" key="8">
    <source>
        <dbReference type="Proteomes" id="UP000756346"/>
    </source>
</evidence>
<dbReference type="GO" id="GO:0004165">
    <property type="term" value="F:delta(3)-delta(2)-enoyl-CoA isomerase activity"/>
    <property type="evidence" value="ECO:0007669"/>
    <property type="project" value="UniProtKB-ARBA"/>
</dbReference>
<reference evidence="7" key="1">
    <citation type="journal article" date="2021" name="Nat. Commun.">
        <title>Genetic determinants of endophytism in the Arabidopsis root mycobiome.</title>
        <authorList>
            <person name="Mesny F."/>
            <person name="Miyauchi S."/>
            <person name="Thiergart T."/>
            <person name="Pickel B."/>
            <person name="Atanasova L."/>
            <person name="Karlsson M."/>
            <person name="Huettel B."/>
            <person name="Barry K.W."/>
            <person name="Haridas S."/>
            <person name="Chen C."/>
            <person name="Bauer D."/>
            <person name="Andreopoulos W."/>
            <person name="Pangilinan J."/>
            <person name="LaButti K."/>
            <person name="Riley R."/>
            <person name="Lipzen A."/>
            <person name="Clum A."/>
            <person name="Drula E."/>
            <person name="Henrissat B."/>
            <person name="Kohler A."/>
            <person name="Grigoriev I.V."/>
            <person name="Martin F.M."/>
            <person name="Hacquard S."/>
        </authorList>
    </citation>
    <scope>NUCLEOTIDE SEQUENCE</scope>
    <source>
        <strain evidence="7">MPI-CAGE-CH-0230</strain>
    </source>
</reference>
<dbReference type="EMBL" id="JAGTJQ010000002">
    <property type="protein sequence ID" value="KAH7037721.1"/>
    <property type="molecule type" value="Genomic_DNA"/>
</dbReference>
<dbReference type="GO" id="GO:0006635">
    <property type="term" value="P:fatty acid beta-oxidation"/>
    <property type="evidence" value="ECO:0007669"/>
    <property type="project" value="TreeGrafter"/>
</dbReference>
<comment type="similarity">
    <text evidence="3">Belongs to the enoyl-CoA hydratase/isomerase family.</text>
</comment>
<keyword evidence="5" id="KW-0413">Isomerase</keyword>